<dbReference type="PANTHER" id="PTHR34322:SF2">
    <property type="entry name" value="TRANSPOSASE IS200-LIKE DOMAIN-CONTAINING PROTEIN"/>
    <property type="match status" value="1"/>
</dbReference>
<dbReference type="RefSeq" id="WP_168719692.1">
    <property type="nucleotide sequence ID" value="NZ_CP042909.1"/>
</dbReference>
<dbReference type="PANTHER" id="PTHR34322">
    <property type="entry name" value="TRANSPOSASE, Y1_TNP DOMAIN-CONTAINING"/>
    <property type="match status" value="1"/>
</dbReference>
<dbReference type="EMBL" id="CP042909">
    <property type="protein sequence ID" value="QJA06343.1"/>
    <property type="molecule type" value="Genomic_DNA"/>
</dbReference>
<dbReference type="InterPro" id="IPR036515">
    <property type="entry name" value="Transposase_17_sf"/>
</dbReference>
<evidence type="ECO:0000259" key="1">
    <source>
        <dbReference type="SMART" id="SM01321"/>
    </source>
</evidence>
<protein>
    <recommendedName>
        <fullName evidence="1">Transposase IS200-like domain-containing protein</fullName>
    </recommendedName>
</protein>
<dbReference type="SUPFAM" id="SSF143422">
    <property type="entry name" value="Transposase IS200-like"/>
    <property type="match status" value="1"/>
</dbReference>
<dbReference type="KEGG" id="tmai:FVE67_05765"/>
<evidence type="ECO:0000313" key="3">
    <source>
        <dbReference type="Proteomes" id="UP000501253"/>
    </source>
</evidence>
<reference evidence="2 3" key="1">
    <citation type="submission" date="2019-08" db="EMBL/GenBank/DDBJ databases">
        <title>Complete genome sequence of Thermosulfurimonas marina SU872T, an anaerobic thermophilic chemolithoautotrophic bacterium isolated from a shallow marine hydrothermal vent.</title>
        <authorList>
            <person name="Allioux M."/>
            <person name="Jebbar M."/>
            <person name="Slobodkina G."/>
            <person name="Slobodkin A."/>
            <person name="Moalic Y."/>
            <person name="Frolova A."/>
            <person name="Shao Z."/>
            <person name="Alain K."/>
        </authorList>
    </citation>
    <scope>NUCLEOTIDE SEQUENCE [LARGE SCALE GENOMIC DNA]</scope>
    <source>
        <strain evidence="2 3">SU872</strain>
    </source>
</reference>
<dbReference type="GO" id="GO:0003677">
    <property type="term" value="F:DNA binding"/>
    <property type="evidence" value="ECO:0007669"/>
    <property type="project" value="InterPro"/>
</dbReference>
<dbReference type="Gene3D" id="3.30.70.1290">
    <property type="entry name" value="Transposase IS200-like"/>
    <property type="match status" value="1"/>
</dbReference>
<proteinExistence type="predicted"/>
<dbReference type="Pfam" id="PF01797">
    <property type="entry name" value="Y1_Tnp"/>
    <property type="match status" value="1"/>
</dbReference>
<dbReference type="SMART" id="SM01321">
    <property type="entry name" value="Y1_Tnp"/>
    <property type="match status" value="1"/>
</dbReference>
<name>A0A6H1WT16_9BACT</name>
<dbReference type="Proteomes" id="UP000501253">
    <property type="component" value="Chromosome"/>
</dbReference>
<sequence length="213" mass="25498">MPSRPRIIAPGYPHHVVSRTNHGQTCFHEEEDYRTFLEILANLKRKREIKLWCFCLMPNHFHLLVVPTSSDQLVKFMQGLLVSYTQYYNQKYAIEGQLWRAKYHASIVDGETYLWKVMRYIERNPVRAGLAASPEDYPYSSANKNRIGSYFWEEPPFTREALEYYREWRNQPESPELLAFLRQNSRKNRPLGPPEFLERLGFKEKRRGRPRKK</sequence>
<dbReference type="AlphaFoldDB" id="A0A6H1WT16"/>
<gene>
    <name evidence="2" type="ORF">FVE67_05765</name>
</gene>
<feature type="domain" description="Transposase IS200-like" evidence="1">
    <location>
        <begin position="9"/>
        <end position="124"/>
    </location>
</feature>
<accession>A0A6H1WT16</accession>
<keyword evidence="3" id="KW-1185">Reference proteome</keyword>
<dbReference type="GO" id="GO:0004803">
    <property type="term" value="F:transposase activity"/>
    <property type="evidence" value="ECO:0007669"/>
    <property type="project" value="InterPro"/>
</dbReference>
<dbReference type="InterPro" id="IPR002686">
    <property type="entry name" value="Transposase_17"/>
</dbReference>
<evidence type="ECO:0000313" key="2">
    <source>
        <dbReference type="EMBL" id="QJA06343.1"/>
    </source>
</evidence>
<organism evidence="2 3">
    <name type="scientific">Thermosulfurimonas marina</name>
    <dbReference type="NCBI Taxonomy" id="2047767"/>
    <lineage>
        <taxon>Bacteria</taxon>
        <taxon>Pseudomonadati</taxon>
        <taxon>Thermodesulfobacteriota</taxon>
        <taxon>Thermodesulfobacteria</taxon>
        <taxon>Thermodesulfobacteriales</taxon>
        <taxon>Thermodesulfobacteriaceae</taxon>
        <taxon>Thermosulfurimonas</taxon>
    </lineage>
</organism>
<dbReference type="GO" id="GO:0006313">
    <property type="term" value="P:DNA transposition"/>
    <property type="evidence" value="ECO:0007669"/>
    <property type="project" value="InterPro"/>
</dbReference>